<accession>A0A0C3LF54</accession>
<reference evidence="2 3" key="1">
    <citation type="submission" date="2014-04" db="EMBL/GenBank/DDBJ databases">
        <authorList>
            <consortium name="DOE Joint Genome Institute"/>
            <person name="Kuo A."/>
            <person name="Girlanda M."/>
            <person name="Perotto S."/>
            <person name="Kohler A."/>
            <person name="Nagy L.G."/>
            <person name="Floudas D."/>
            <person name="Copeland A."/>
            <person name="Barry K.W."/>
            <person name="Cichocki N."/>
            <person name="Veneault-Fourrey C."/>
            <person name="LaButti K."/>
            <person name="Lindquist E.A."/>
            <person name="Lipzen A."/>
            <person name="Lundell T."/>
            <person name="Morin E."/>
            <person name="Murat C."/>
            <person name="Sun H."/>
            <person name="Tunlid A."/>
            <person name="Henrissat B."/>
            <person name="Grigoriev I.V."/>
            <person name="Hibbett D.S."/>
            <person name="Martin F."/>
            <person name="Nordberg H.P."/>
            <person name="Cantor M.N."/>
            <person name="Hua S.X."/>
        </authorList>
    </citation>
    <scope>NUCLEOTIDE SEQUENCE [LARGE SCALE GENOMIC DNA]</scope>
    <source>
        <strain evidence="2 3">MUT 4182</strain>
    </source>
</reference>
<gene>
    <name evidence="2" type="ORF">M407DRAFT_4375</name>
</gene>
<dbReference type="HOGENOM" id="CLU_787994_0_0_1"/>
<proteinExistence type="predicted"/>
<feature type="region of interest" description="Disordered" evidence="1">
    <location>
        <begin position="64"/>
        <end position="106"/>
    </location>
</feature>
<protein>
    <submittedName>
        <fullName evidence="2">Uncharacterized protein</fullName>
    </submittedName>
</protein>
<name>A0A0C3LF54_9AGAM</name>
<dbReference type="AlphaFoldDB" id="A0A0C3LF54"/>
<evidence type="ECO:0000313" key="2">
    <source>
        <dbReference type="EMBL" id="KIO32613.1"/>
    </source>
</evidence>
<dbReference type="EMBL" id="KN822953">
    <property type="protein sequence ID" value="KIO32613.1"/>
    <property type="molecule type" value="Genomic_DNA"/>
</dbReference>
<evidence type="ECO:0000313" key="3">
    <source>
        <dbReference type="Proteomes" id="UP000054248"/>
    </source>
</evidence>
<keyword evidence="3" id="KW-1185">Reference proteome</keyword>
<dbReference type="Proteomes" id="UP000054248">
    <property type="component" value="Unassembled WGS sequence"/>
</dbReference>
<reference evidence="3" key="2">
    <citation type="submission" date="2015-01" db="EMBL/GenBank/DDBJ databases">
        <title>Evolutionary Origins and Diversification of the Mycorrhizal Mutualists.</title>
        <authorList>
            <consortium name="DOE Joint Genome Institute"/>
            <consortium name="Mycorrhizal Genomics Consortium"/>
            <person name="Kohler A."/>
            <person name="Kuo A."/>
            <person name="Nagy L.G."/>
            <person name="Floudas D."/>
            <person name="Copeland A."/>
            <person name="Barry K.W."/>
            <person name="Cichocki N."/>
            <person name="Veneault-Fourrey C."/>
            <person name="LaButti K."/>
            <person name="Lindquist E.A."/>
            <person name="Lipzen A."/>
            <person name="Lundell T."/>
            <person name="Morin E."/>
            <person name="Murat C."/>
            <person name="Riley R."/>
            <person name="Ohm R."/>
            <person name="Sun H."/>
            <person name="Tunlid A."/>
            <person name="Henrissat B."/>
            <person name="Grigoriev I.V."/>
            <person name="Hibbett D.S."/>
            <person name="Martin F."/>
        </authorList>
    </citation>
    <scope>NUCLEOTIDE SEQUENCE [LARGE SCALE GENOMIC DNA]</scope>
    <source>
        <strain evidence="3">MUT 4182</strain>
    </source>
</reference>
<organism evidence="2 3">
    <name type="scientific">Tulasnella calospora MUT 4182</name>
    <dbReference type="NCBI Taxonomy" id="1051891"/>
    <lineage>
        <taxon>Eukaryota</taxon>
        <taxon>Fungi</taxon>
        <taxon>Dikarya</taxon>
        <taxon>Basidiomycota</taxon>
        <taxon>Agaricomycotina</taxon>
        <taxon>Agaricomycetes</taxon>
        <taxon>Cantharellales</taxon>
        <taxon>Tulasnellaceae</taxon>
        <taxon>Tulasnella</taxon>
    </lineage>
</organism>
<feature type="compositionally biased region" description="Polar residues" evidence="1">
    <location>
        <begin position="73"/>
        <end position="86"/>
    </location>
</feature>
<sequence>MGALSGEYPMVGLPLRRPGLSKTGAIPTITTKLNISDHGIERSNCVTVAINANSLQIVGLSPQAKPPLPNKTKPFTQPLQHVMKSSRSPRERTRSAETPKRARCTKTRCKYSPQSYSLCNVASNNPPHPADTHEYANSVAITARTRIHPPPADPAATDDTVMRNVSTSHAISPLPKGHVAFGGPQAAPQPPNAALSVYGVPQTQPWCVSPVDLMIVPPAVLFPGNEVMGQTSLTGAWTFDSGALASMEGSWPPGLVWRHIYLSLQTQVQTGFYSAPSVTPCHFPPIRELEMTSNYLGARFEGPRGPRKFGTYFPSSICVLVWPQGVQIPFQLIPLSPEGPPRKPWWNLSRKM</sequence>
<feature type="compositionally biased region" description="Basic and acidic residues" evidence="1">
    <location>
        <begin position="88"/>
        <end position="100"/>
    </location>
</feature>
<evidence type="ECO:0000256" key="1">
    <source>
        <dbReference type="SAM" id="MobiDB-lite"/>
    </source>
</evidence>